<dbReference type="KEGG" id="ehx:EMIHUDRAFT_197694"/>
<protein>
    <submittedName>
        <fullName evidence="2">Uncharacterized protein</fullName>
    </submittedName>
</protein>
<proteinExistence type="predicted"/>
<keyword evidence="3" id="KW-1185">Reference proteome</keyword>
<dbReference type="AlphaFoldDB" id="A0A0D3IDK7"/>
<evidence type="ECO:0000313" key="2">
    <source>
        <dbReference type="EnsemblProtists" id="EOD09342"/>
    </source>
</evidence>
<evidence type="ECO:0000256" key="1">
    <source>
        <dbReference type="SAM" id="MobiDB-lite"/>
    </source>
</evidence>
<dbReference type="GeneID" id="17255701"/>
<feature type="region of interest" description="Disordered" evidence="1">
    <location>
        <begin position="142"/>
        <end position="162"/>
    </location>
</feature>
<feature type="compositionally biased region" description="Basic and acidic residues" evidence="1">
    <location>
        <begin position="89"/>
        <end position="113"/>
    </location>
</feature>
<dbReference type="RefSeq" id="XP_005761771.1">
    <property type="nucleotide sequence ID" value="XM_005761714.1"/>
</dbReference>
<name>A0A0D3IDK7_EMIH1</name>
<feature type="region of interest" description="Disordered" evidence="1">
    <location>
        <begin position="89"/>
        <end position="123"/>
    </location>
</feature>
<accession>A0A0D3IDK7</accession>
<dbReference type="Proteomes" id="UP000013827">
    <property type="component" value="Unassembled WGS sequence"/>
</dbReference>
<dbReference type="HOGENOM" id="CLU_1638527_0_0_1"/>
<reference evidence="3" key="1">
    <citation type="journal article" date="2013" name="Nature">
        <title>Pan genome of the phytoplankton Emiliania underpins its global distribution.</title>
        <authorList>
            <person name="Read B.A."/>
            <person name="Kegel J."/>
            <person name="Klute M.J."/>
            <person name="Kuo A."/>
            <person name="Lefebvre S.C."/>
            <person name="Maumus F."/>
            <person name="Mayer C."/>
            <person name="Miller J."/>
            <person name="Monier A."/>
            <person name="Salamov A."/>
            <person name="Young J."/>
            <person name="Aguilar M."/>
            <person name="Claverie J.M."/>
            <person name="Frickenhaus S."/>
            <person name="Gonzalez K."/>
            <person name="Herman E.K."/>
            <person name="Lin Y.C."/>
            <person name="Napier J."/>
            <person name="Ogata H."/>
            <person name="Sarno A.F."/>
            <person name="Shmutz J."/>
            <person name="Schroeder D."/>
            <person name="de Vargas C."/>
            <person name="Verret F."/>
            <person name="von Dassow P."/>
            <person name="Valentin K."/>
            <person name="Van de Peer Y."/>
            <person name="Wheeler G."/>
            <person name="Dacks J.B."/>
            <person name="Delwiche C.F."/>
            <person name="Dyhrman S.T."/>
            <person name="Glockner G."/>
            <person name="John U."/>
            <person name="Richards T."/>
            <person name="Worden A.Z."/>
            <person name="Zhang X."/>
            <person name="Grigoriev I.V."/>
            <person name="Allen A.E."/>
            <person name="Bidle K."/>
            <person name="Borodovsky M."/>
            <person name="Bowler C."/>
            <person name="Brownlee C."/>
            <person name="Cock J.M."/>
            <person name="Elias M."/>
            <person name="Gladyshev V.N."/>
            <person name="Groth M."/>
            <person name="Guda C."/>
            <person name="Hadaegh A."/>
            <person name="Iglesias-Rodriguez M.D."/>
            <person name="Jenkins J."/>
            <person name="Jones B.M."/>
            <person name="Lawson T."/>
            <person name="Leese F."/>
            <person name="Lindquist E."/>
            <person name="Lobanov A."/>
            <person name="Lomsadze A."/>
            <person name="Malik S.B."/>
            <person name="Marsh M.E."/>
            <person name="Mackinder L."/>
            <person name="Mock T."/>
            <person name="Mueller-Roeber B."/>
            <person name="Pagarete A."/>
            <person name="Parker M."/>
            <person name="Probert I."/>
            <person name="Quesneville H."/>
            <person name="Raines C."/>
            <person name="Rensing S.A."/>
            <person name="Riano-Pachon D.M."/>
            <person name="Richier S."/>
            <person name="Rokitta S."/>
            <person name="Shiraiwa Y."/>
            <person name="Soanes D.M."/>
            <person name="van der Giezen M."/>
            <person name="Wahlund T.M."/>
            <person name="Williams B."/>
            <person name="Wilson W."/>
            <person name="Wolfe G."/>
            <person name="Wurch L.L."/>
        </authorList>
    </citation>
    <scope>NUCLEOTIDE SEQUENCE</scope>
</reference>
<evidence type="ECO:0000313" key="3">
    <source>
        <dbReference type="Proteomes" id="UP000013827"/>
    </source>
</evidence>
<dbReference type="EnsemblProtists" id="EOD09342">
    <property type="protein sequence ID" value="EOD09342"/>
    <property type="gene ID" value="EMIHUDRAFT_197694"/>
</dbReference>
<reference evidence="2" key="2">
    <citation type="submission" date="2024-10" db="UniProtKB">
        <authorList>
            <consortium name="EnsemblProtists"/>
        </authorList>
    </citation>
    <scope>IDENTIFICATION</scope>
</reference>
<sequence>MRIAAVGGQEKQQAAVTAVIKAVIEVLRDAGDVSDPPGNAVLKRVLPEALDETKVTTPRALAEYLRLPEVSCAPRVPSAEQRRQMRELVEGDADRAEREKVEPLQHRRREAHELPLPGQQRGQLITRWRAADGAGSIADRMSCTRRADRHPQRWQPPLPKTT</sequence>
<organism evidence="2 3">
    <name type="scientific">Emiliania huxleyi (strain CCMP1516)</name>
    <dbReference type="NCBI Taxonomy" id="280463"/>
    <lineage>
        <taxon>Eukaryota</taxon>
        <taxon>Haptista</taxon>
        <taxon>Haptophyta</taxon>
        <taxon>Prymnesiophyceae</taxon>
        <taxon>Isochrysidales</taxon>
        <taxon>Noelaerhabdaceae</taxon>
        <taxon>Emiliania</taxon>
    </lineage>
</organism>
<dbReference type="PaxDb" id="2903-EOD09342"/>